<protein>
    <submittedName>
        <fullName evidence="4">CBS domain-containing protein</fullName>
    </submittedName>
</protein>
<dbReference type="RefSeq" id="WP_213215610.1">
    <property type="nucleotide sequence ID" value="NZ_JBDWBU010000144.1"/>
</dbReference>
<dbReference type="EMBL" id="QTKU01000001">
    <property type="protein sequence ID" value="MBS8260113.1"/>
    <property type="molecule type" value="Genomic_DNA"/>
</dbReference>
<reference evidence="4" key="2">
    <citation type="journal article" date="2021" name="Microorganisms">
        <title>Bacterial Dimethylsulfoniopropionate Biosynthesis in the East China Sea.</title>
        <authorList>
            <person name="Liu J."/>
            <person name="Zhang Y."/>
            <person name="Liu J."/>
            <person name="Zhong H."/>
            <person name="Williams B.T."/>
            <person name="Zheng Y."/>
            <person name="Curson A.R.J."/>
            <person name="Sun C."/>
            <person name="Sun H."/>
            <person name="Song D."/>
            <person name="Wagner Mackenzie B."/>
            <person name="Bermejo Martinez A."/>
            <person name="Todd J.D."/>
            <person name="Zhang X.H."/>
        </authorList>
    </citation>
    <scope>NUCLEOTIDE SEQUENCE</scope>
    <source>
        <strain evidence="4">AESS21</strain>
    </source>
</reference>
<dbReference type="InterPro" id="IPR000644">
    <property type="entry name" value="CBS_dom"/>
</dbReference>
<accession>A0A944CBR5</accession>
<proteinExistence type="predicted"/>
<dbReference type="PANTHER" id="PTHR43080:SF2">
    <property type="entry name" value="CBS DOMAIN-CONTAINING PROTEIN"/>
    <property type="match status" value="1"/>
</dbReference>
<sequence>MTVAAILNGKGRDVIAEKSGTLLSGICKVLAEKGIGAILVTDDDSRIEGIISERDVVKAIGRQGAGALDLPVGDVMTRSVVTCVENDSINDVMTKMSQGRFRHVPVVKDGKVAGLISIGDVVKYRIAQVEQEAEHMRSYITTA</sequence>
<dbReference type="SMART" id="SM00116">
    <property type="entry name" value="CBS"/>
    <property type="match status" value="2"/>
</dbReference>
<dbReference type="Proteomes" id="UP000705379">
    <property type="component" value="Unassembled WGS sequence"/>
</dbReference>
<reference evidence="4" key="1">
    <citation type="submission" date="2018-08" db="EMBL/GenBank/DDBJ databases">
        <authorList>
            <person name="Jin W."/>
            <person name="Wang H."/>
            <person name="Yang Y."/>
            <person name="Li M."/>
            <person name="Liu J."/>
        </authorList>
    </citation>
    <scope>NUCLEOTIDE SEQUENCE</scope>
    <source>
        <strain evidence="4">AESS21</strain>
    </source>
</reference>
<comment type="caution">
    <text evidence="4">The sequence shown here is derived from an EMBL/GenBank/DDBJ whole genome shotgun (WGS) entry which is preliminary data.</text>
</comment>
<feature type="domain" description="CBS" evidence="3">
    <location>
        <begin position="76"/>
        <end position="134"/>
    </location>
</feature>
<organism evidence="4 5">
    <name type="scientific">Roseibium polysiphoniae</name>
    <dbReference type="NCBI Taxonomy" id="2571221"/>
    <lineage>
        <taxon>Bacteria</taxon>
        <taxon>Pseudomonadati</taxon>
        <taxon>Pseudomonadota</taxon>
        <taxon>Alphaproteobacteria</taxon>
        <taxon>Hyphomicrobiales</taxon>
        <taxon>Stappiaceae</taxon>
        <taxon>Roseibium</taxon>
    </lineage>
</organism>
<keyword evidence="1 2" id="KW-0129">CBS domain</keyword>
<dbReference type="InterPro" id="IPR051257">
    <property type="entry name" value="Diverse_CBS-Domain"/>
</dbReference>
<dbReference type="CDD" id="cd04623">
    <property type="entry name" value="CBS_pair_bac_euk"/>
    <property type="match status" value="1"/>
</dbReference>
<evidence type="ECO:0000256" key="1">
    <source>
        <dbReference type="ARBA" id="ARBA00023122"/>
    </source>
</evidence>
<dbReference type="Pfam" id="PF00571">
    <property type="entry name" value="CBS"/>
    <property type="match status" value="2"/>
</dbReference>
<evidence type="ECO:0000313" key="5">
    <source>
        <dbReference type="Proteomes" id="UP000705379"/>
    </source>
</evidence>
<dbReference type="SUPFAM" id="SSF54631">
    <property type="entry name" value="CBS-domain pair"/>
    <property type="match status" value="1"/>
</dbReference>
<feature type="domain" description="CBS" evidence="3">
    <location>
        <begin position="10"/>
        <end position="70"/>
    </location>
</feature>
<evidence type="ECO:0000256" key="2">
    <source>
        <dbReference type="PROSITE-ProRule" id="PRU00703"/>
    </source>
</evidence>
<name>A0A944CBR5_9HYPH</name>
<dbReference type="AlphaFoldDB" id="A0A944CBR5"/>
<dbReference type="PANTHER" id="PTHR43080">
    <property type="entry name" value="CBS DOMAIN-CONTAINING PROTEIN CBSX3, MITOCHONDRIAL"/>
    <property type="match status" value="1"/>
</dbReference>
<dbReference type="PROSITE" id="PS51371">
    <property type="entry name" value="CBS"/>
    <property type="match status" value="2"/>
</dbReference>
<dbReference type="InterPro" id="IPR046342">
    <property type="entry name" value="CBS_dom_sf"/>
</dbReference>
<dbReference type="Gene3D" id="3.10.580.10">
    <property type="entry name" value="CBS-domain"/>
    <property type="match status" value="1"/>
</dbReference>
<evidence type="ECO:0000313" key="4">
    <source>
        <dbReference type="EMBL" id="MBS8260113.1"/>
    </source>
</evidence>
<gene>
    <name evidence="4" type="ORF">DYI23_07780</name>
</gene>
<dbReference type="InterPro" id="IPR044725">
    <property type="entry name" value="CBSX3_CBS_dom"/>
</dbReference>
<evidence type="ECO:0000259" key="3">
    <source>
        <dbReference type="PROSITE" id="PS51371"/>
    </source>
</evidence>